<gene>
    <name evidence="7" type="ORF">GBAR_LOCUS15768</name>
</gene>
<comment type="subcellular location">
    <subcellularLocation>
        <location evidence="1">Secreted</location>
    </subcellularLocation>
</comment>
<evidence type="ECO:0000256" key="3">
    <source>
        <dbReference type="ARBA" id="ARBA00022473"/>
    </source>
</evidence>
<accession>A0AA35SED9</accession>
<protein>
    <submittedName>
        <fullName evidence="7">Uncharacterized protein</fullName>
    </submittedName>
</protein>
<proteinExistence type="inferred from homology"/>
<evidence type="ECO:0000256" key="1">
    <source>
        <dbReference type="ARBA" id="ARBA00004613"/>
    </source>
</evidence>
<feature type="signal peptide" evidence="6">
    <location>
        <begin position="1"/>
        <end position="16"/>
    </location>
</feature>
<sequence>MQTLLVLAAVIGACSAYGIQGYGFPPSSQLTCMVQNPHAGLPGQEFSIPETPPFISFQPGEPGTVYLPVTSGFPSPIRGPIPRYIANSLFEFLEPDLRVTSIGEEFPRGDPIVPGTILPANVPVSSGDIRGAGVGTTVAPNKDYGAISLEVLQNTPVNLIDPANYGLIVNAVVQLTDRCQVNATWTRLPHGQFFPQWISGAFCSGENCSFFGGLKCNAVLREETLIPLMILRWDCCWSIVNRQWRWECGWRKVYIPLIGQCTCSCFDEYSTPNAYTGRLAGVFMPHIDGLNT</sequence>
<dbReference type="InterPro" id="IPR029034">
    <property type="entry name" value="Cystine-knot_cytokine"/>
</dbReference>
<keyword evidence="5 6" id="KW-0732">Signal</keyword>
<feature type="chain" id="PRO_5041295799" evidence="6">
    <location>
        <begin position="17"/>
        <end position="292"/>
    </location>
</feature>
<evidence type="ECO:0000256" key="4">
    <source>
        <dbReference type="ARBA" id="ARBA00022525"/>
    </source>
</evidence>
<evidence type="ECO:0000256" key="6">
    <source>
        <dbReference type="SAM" id="SignalP"/>
    </source>
</evidence>
<dbReference type="Pfam" id="PF05806">
    <property type="entry name" value="Noggin"/>
    <property type="match status" value="1"/>
</dbReference>
<evidence type="ECO:0000256" key="2">
    <source>
        <dbReference type="ARBA" id="ARBA00007480"/>
    </source>
</evidence>
<keyword evidence="4" id="KW-0964">Secreted</keyword>
<reference evidence="7" key="1">
    <citation type="submission" date="2023-03" db="EMBL/GenBank/DDBJ databases">
        <authorList>
            <person name="Steffen K."/>
            <person name="Cardenas P."/>
        </authorList>
    </citation>
    <scope>NUCLEOTIDE SEQUENCE</scope>
</reference>
<name>A0AA35SED9_GEOBA</name>
<organism evidence="7 8">
    <name type="scientific">Geodia barretti</name>
    <name type="common">Barrett's horny sponge</name>
    <dbReference type="NCBI Taxonomy" id="519541"/>
    <lineage>
        <taxon>Eukaryota</taxon>
        <taxon>Metazoa</taxon>
        <taxon>Porifera</taxon>
        <taxon>Demospongiae</taxon>
        <taxon>Heteroscleromorpha</taxon>
        <taxon>Tetractinellida</taxon>
        <taxon>Astrophorina</taxon>
        <taxon>Geodiidae</taxon>
        <taxon>Geodia</taxon>
    </lineage>
</organism>
<keyword evidence="8" id="KW-1185">Reference proteome</keyword>
<dbReference type="EMBL" id="CASHTH010002292">
    <property type="protein sequence ID" value="CAI8027633.1"/>
    <property type="molecule type" value="Genomic_DNA"/>
</dbReference>
<evidence type="ECO:0000256" key="5">
    <source>
        <dbReference type="ARBA" id="ARBA00022729"/>
    </source>
</evidence>
<dbReference type="GO" id="GO:0005576">
    <property type="term" value="C:extracellular region"/>
    <property type="evidence" value="ECO:0007669"/>
    <property type="project" value="UniProtKB-SubCell"/>
</dbReference>
<dbReference type="Gene3D" id="2.10.90.10">
    <property type="entry name" value="Cystine-knot cytokines"/>
    <property type="match status" value="1"/>
</dbReference>
<dbReference type="SUPFAM" id="SSF57501">
    <property type="entry name" value="Cystine-knot cytokines"/>
    <property type="match status" value="1"/>
</dbReference>
<comment type="caution">
    <text evidence="7">The sequence shown here is derived from an EMBL/GenBank/DDBJ whole genome shotgun (WGS) entry which is preliminary data.</text>
</comment>
<dbReference type="Proteomes" id="UP001174909">
    <property type="component" value="Unassembled WGS sequence"/>
</dbReference>
<evidence type="ECO:0000313" key="8">
    <source>
        <dbReference type="Proteomes" id="UP001174909"/>
    </source>
</evidence>
<dbReference type="AlphaFoldDB" id="A0AA35SED9"/>
<keyword evidence="3" id="KW-0217">Developmental protein</keyword>
<comment type="similarity">
    <text evidence="2">Belongs to the noggin family.</text>
</comment>
<evidence type="ECO:0000313" key="7">
    <source>
        <dbReference type="EMBL" id="CAI8027633.1"/>
    </source>
</evidence>
<dbReference type="InterPro" id="IPR008717">
    <property type="entry name" value="Noggin"/>
</dbReference>